<evidence type="ECO:0000256" key="2">
    <source>
        <dbReference type="ARBA" id="ARBA00022630"/>
    </source>
</evidence>
<evidence type="ECO:0000256" key="5">
    <source>
        <dbReference type="ARBA" id="ARBA00022793"/>
    </source>
</evidence>
<dbReference type="InterPro" id="IPR003382">
    <property type="entry name" value="Flavoprotein"/>
</dbReference>
<feature type="region of interest" description="Phosphopantothenoylcysteine decarboxylase" evidence="9">
    <location>
        <begin position="1"/>
        <end position="191"/>
    </location>
</feature>
<evidence type="ECO:0000313" key="13">
    <source>
        <dbReference type="EMBL" id="AIJ08271.1"/>
    </source>
</evidence>
<dbReference type="GO" id="GO:0004632">
    <property type="term" value="F:phosphopantothenate--cysteine ligase activity"/>
    <property type="evidence" value="ECO:0007669"/>
    <property type="project" value="UniProtKB-UniRule"/>
</dbReference>
<keyword evidence="4 9" id="KW-0479">Metal-binding</keyword>
<comment type="pathway">
    <text evidence="9 10">Cofactor biosynthesis; coenzyme A biosynthesis; CoA from (R)-pantothenate: step 2/5.</text>
</comment>
<comment type="similarity">
    <text evidence="9 10">In the C-terminal section; belongs to the PPC synthetase family.</text>
</comment>
<evidence type="ECO:0000256" key="7">
    <source>
        <dbReference type="ARBA" id="ARBA00023239"/>
    </source>
</evidence>
<comment type="function">
    <text evidence="9">Catalyzes two sequential steps in the biosynthesis of coenzyme A. In the first step cysteine is conjugated to 4'-phosphopantothenate to form 4-phosphopantothenoylcysteine. In the second step the latter compound is decarboxylated to form 4'-phosphopantotheine.</text>
</comment>
<feature type="region of interest" description="Phosphopantothenate--cysteine ligase" evidence="9">
    <location>
        <begin position="192"/>
        <end position="405"/>
    </location>
</feature>
<dbReference type="GO" id="GO:0015937">
    <property type="term" value="P:coenzyme A biosynthetic process"/>
    <property type="evidence" value="ECO:0007669"/>
    <property type="project" value="UniProtKB-UniRule"/>
</dbReference>
<feature type="binding site" evidence="9">
    <location>
        <position position="340"/>
    </location>
    <ligand>
        <name>CTP</name>
        <dbReference type="ChEBI" id="CHEBI:37563"/>
    </ligand>
</feature>
<dbReference type="Proteomes" id="UP000028681">
    <property type="component" value="Chromosome"/>
</dbReference>
<feature type="binding site" evidence="9">
    <location>
        <position position="344"/>
    </location>
    <ligand>
        <name>CTP</name>
        <dbReference type="ChEBI" id="CHEBI:37563"/>
    </ligand>
</feature>
<dbReference type="GeneID" id="33939431"/>
<dbReference type="NCBIfam" id="TIGR00521">
    <property type="entry name" value="coaBC_dfp"/>
    <property type="match status" value="1"/>
</dbReference>
<evidence type="ECO:0000256" key="9">
    <source>
        <dbReference type="HAMAP-Rule" id="MF_02225"/>
    </source>
</evidence>
<feature type="binding site" evidence="9">
    <location>
        <begin position="307"/>
        <end position="310"/>
    </location>
    <ligand>
        <name>CTP</name>
        <dbReference type="ChEBI" id="CHEBI:37563"/>
    </ligand>
</feature>
<comment type="catalytic activity">
    <reaction evidence="9 10">
        <text>N-[(R)-4-phosphopantothenoyl]-L-cysteine + H(+) = (R)-4'-phosphopantetheine + CO2</text>
        <dbReference type="Rhea" id="RHEA:16793"/>
        <dbReference type="ChEBI" id="CHEBI:15378"/>
        <dbReference type="ChEBI" id="CHEBI:16526"/>
        <dbReference type="ChEBI" id="CHEBI:59458"/>
        <dbReference type="ChEBI" id="CHEBI:61723"/>
        <dbReference type="EC" id="4.1.1.36"/>
    </reaction>
</comment>
<dbReference type="InterPro" id="IPR007085">
    <property type="entry name" value="DNA/pantothenate-metab_flavo_C"/>
</dbReference>
<dbReference type="Gene3D" id="3.40.50.1950">
    <property type="entry name" value="Flavin prenyltransferase-like"/>
    <property type="match status" value="1"/>
</dbReference>
<dbReference type="GO" id="GO:0015941">
    <property type="term" value="P:pantothenate catabolic process"/>
    <property type="evidence" value="ECO:0007669"/>
    <property type="project" value="InterPro"/>
</dbReference>
<dbReference type="Gene3D" id="3.40.50.10300">
    <property type="entry name" value="CoaB-like"/>
    <property type="match status" value="1"/>
</dbReference>
<dbReference type="InterPro" id="IPR036551">
    <property type="entry name" value="Flavin_trans-like"/>
</dbReference>
<feature type="binding site" evidence="9">
    <location>
        <position position="290"/>
    </location>
    <ligand>
        <name>CTP</name>
        <dbReference type="ChEBI" id="CHEBI:37563"/>
    </ligand>
</feature>
<evidence type="ECO:0000256" key="1">
    <source>
        <dbReference type="ARBA" id="ARBA00022598"/>
    </source>
</evidence>
<comment type="pathway">
    <text evidence="9 10">Cofactor biosynthesis; coenzyme A biosynthesis; CoA from (R)-pantothenate: step 3/5.</text>
</comment>
<dbReference type="GO" id="GO:0010181">
    <property type="term" value="F:FMN binding"/>
    <property type="evidence" value="ECO:0007669"/>
    <property type="project" value="UniProtKB-UniRule"/>
</dbReference>
<evidence type="ECO:0000256" key="6">
    <source>
        <dbReference type="ARBA" id="ARBA00022842"/>
    </source>
</evidence>
<dbReference type="EC" id="4.1.1.36" evidence="9"/>
<feature type="binding site" evidence="9">
    <location>
        <position position="326"/>
    </location>
    <ligand>
        <name>CTP</name>
        <dbReference type="ChEBI" id="CHEBI:37563"/>
    </ligand>
</feature>
<sequence length="405" mass="43273">MTVLRGKRILLGISGGIAAYKCPEIVRRLRERGAEVRVVMTKGAQAFITPLTLQAVSGHPVADDLFDPAAEASMGHIALGKWADLVLLAPATADLMARLAAGMADDLLATLCLASAAPLAIAPAMNQQMFRAAATQDNLATLTQRGALIWGPDSGEQACGDVGPGRMLDPLTLVSLTEKHFSQSQDLAAYRVIITAGPTREALDPVRFISNHSSGKMGFAIAEAAARRGAQVTLISGPVTLPTPPGVARVDVQSALDMQAAVAQRARDCDIFIACAAVADYRAQQIAPEKMKKQRGDMLTLTLVKNPDIVAGVAAMTEARPFVVGFAAETQNVEEYARQKLARKGLDLICANDVSQDGQGFNSDTNALHLFWPQGDKRLPLSSKSRLGCTLINEIVRHYEEKNRR</sequence>
<gene>
    <name evidence="9 13" type="primary">coaBC</name>
    <name evidence="13" type="ORF">ETEE_1824</name>
</gene>
<keyword evidence="7 9" id="KW-0456">Lyase</keyword>
<evidence type="ECO:0000259" key="11">
    <source>
        <dbReference type="Pfam" id="PF02441"/>
    </source>
</evidence>
<dbReference type="SUPFAM" id="SSF102645">
    <property type="entry name" value="CoaB-like"/>
    <property type="match status" value="1"/>
</dbReference>
<evidence type="ECO:0000259" key="12">
    <source>
        <dbReference type="Pfam" id="PF04127"/>
    </source>
</evidence>
<dbReference type="InterPro" id="IPR035929">
    <property type="entry name" value="CoaB-like_sf"/>
</dbReference>
<comment type="similarity">
    <text evidence="9 10">In the N-terminal section; belongs to the HFCD (homo-oligomeric flavin containing Cys decarboxylase) superfamily.</text>
</comment>
<dbReference type="HAMAP" id="MF_02225">
    <property type="entry name" value="CoaBC"/>
    <property type="match status" value="1"/>
</dbReference>
<dbReference type="InterPro" id="IPR005252">
    <property type="entry name" value="CoaBC"/>
</dbReference>
<dbReference type="EC" id="6.3.2.5" evidence="9"/>
<keyword evidence="5 9" id="KW-0210">Decarboxylase</keyword>
<dbReference type="PANTHER" id="PTHR14359:SF6">
    <property type="entry name" value="PHOSPHOPANTOTHENOYLCYSTEINE DECARBOXYLASE"/>
    <property type="match status" value="1"/>
</dbReference>
<feature type="domain" description="DNA/pantothenate metabolism flavoprotein C-terminal" evidence="12">
    <location>
        <begin position="188"/>
        <end position="397"/>
    </location>
</feature>
<evidence type="ECO:0000256" key="10">
    <source>
        <dbReference type="RuleBase" id="RU364078"/>
    </source>
</evidence>
<dbReference type="EMBL" id="CP006664">
    <property type="protein sequence ID" value="AIJ08271.1"/>
    <property type="molecule type" value="Genomic_DNA"/>
</dbReference>
<evidence type="ECO:0000256" key="3">
    <source>
        <dbReference type="ARBA" id="ARBA00022643"/>
    </source>
</evidence>
<dbReference type="FunFam" id="3.40.50.10300:FF:000001">
    <property type="entry name" value="Coenzyme A biosynthesis bifunctional protein CoaBC"/>
    <property type="match status" value="1"/>
</dbReference>
<keyword evidence="8 9" id="KW-0511">Multifunctional enzyme</keyword>
<dbReference type="PANTHER" id="PTHR14359">
    <property type="entry name" value="HOMO-OLIGOMERIC FLAVIN CONTAINING CYS DECARBOXYLASE FAMILY"/>
    <property type="match status" value="1"/>
</dbReference>
<name>A0A076LJY1_9GAMM</name>
<keyword evidence="2 9" id="KW-0285">Flavoprotein</keyword>
<dbReference type="Pfam" id="PF02441">
    <property type="entry name" value="Flavoprotein"/>
    <property type="match status" value="1"/>
</dbReference>
<organism evidence="13 14">
    <name type="scientific">Edwardsiella anguillarum ET080813</name>
    <dbReference type="NCBI Taxonomy" id="667120"/>
    <lineage>
        <taxon>Bacteria</taxon>
        <taxon>Pseudomonadati</taxon>
        <taxon>Pseudomonadota</taxon>
        <taxon>Gammaproteobacteria</taxon>
        <taxon>Enterobacterales</taxon>
        <taxon>Hafniaceae</taxon>
        <taxon>Edwardsiella</taxon>
    </lineage>
</organism>
<dbReference type="UniPathway" id="UPA00241">
    <property type="reaction ID" value="UER00353"/>
</dbReference>
<accession>A0A076LJY1</accession>
<dbReference type="KEGG" id="ete:ETEE_1824"/>
<keyword evidence="3 9" id="KW-0288">FMN</keyword>
<comment type="function">
    <text evidence="10">Catalyzes two steps in the biosynthesis of coenzyme A. In the first step cysteine is conjugated to 4'-phosphopantothenate to form 4-phosphopantothenoylcysteine, in the latter compound is decarboxylated to form 4'-phosphopantotheine.</text>
</comment>
<reference evidence="13 14" key="1">
    <citation type="journal article" date="2012" name="PLoS ONE">
        <title>Edwardsiella comparative phylogenomics reveal the new intra/inter-species taxonomic relationships, virulence evolution and niche adaptation mechanisms.</title>
        <authorList>
            <person name="Yang M."/>
            <person name="Lv Y."/>
            <person name="Xiao J."/>
            <person name="Wu H."/>
            <person name="Zheng H."/>
            <person name="Liu Q."/>
            <person name="Zhang Y."/>
            <person name="Wang Q."/>
        </authorList>
    </citation>
    <scope>NUCLEOTIDE SEQUENCE [LARGE SCALE GENOMIC DNA]</scope>
    <source>
        <strain evidence="14">080813</strain>
    </source>
</reference>
<evidence type="ECO:0000256" key="8">
    <source>
        <dbReference type="ARBA" id="ARBA00023268"/>
    </source>
</evidence>
<comment type="cofactor">
    <cofactor evidence="9">
        <name>Mg(2+)</name>
        <dbReference type="ChEBI" id="CHEBI:18420"/>
    </cofactor>
</comment>
<feature type="binding site" evidence="9">
    <location>
        <position position="280"/>
    </location>
    <ligand>
        <name>CTP</name>
        <dbReference type="ChEBI" id="CHEBI:37563"/>
    </ligand>
</feature>
<evidence type="ECO:0000256" key="4">
    <source>
        <dbReference type="ARBA" id="ARBA00022723"/>
    </source>
</evidence>
<evidence type="ECO:0000313" key="14">
    <source>
        <dbReference type="Proteomes" id="UP000028681"/>
    </source>
</evidence>
<dbReference type="GO" id="GO:0071513">
    <property type="term" value="C:phosphopantothenoylcysteine decarboxylase complex"/>
    <property type="evidence" value="ECO:0007669"/>
    <property type="project" value="TreeGrafter"/>
</dbReference>
<dbReference type="SUPFAM" id="SSF52507">
    <property type="entry name" value="Homo-oligomeric flavin-containing Cys decarboxylases, HFCD"/>
    <property type="match status" value="1"/>
</dbReference>
<proteinExistence type="inferred from homology"/>
<dbReference type="GO" id="GO:0004633">
    <property type="term" value="F:phosphopantothenoylcysteine decarboxylase activity"/>
    <property type="evidence" value="ECO:0007669"/>
    <property type="project" value="UniProtKB-UniRule"/>
</dbReference>
<comment type="catalytic activity">
    <reaction evidence="9 10">
        <text>(R)-4'-phosphopantothenate + L-cysteine + CTP = N-[(R)-4-phosphopantothenoyl]-L-cysteine + CMP + diphosphate + H(+)</text>
        <dbReference type="Rhea" id="RHEA:19397"/>
        <dbReference type="ChEBI" id="CHEBI:10986"/>
        <dbReference type="ChEBI" id="CHEBI:15378"/>
        <dbReference type="ChEBI" id="CHEBI:33019"/>
        <dbReference type="ChEBI" id="CHEBI:35235"/>
        <dbReference type="ChEBI" id="CHEBI:37563"/>
        <dbReference type="ChEBI" id="CHEBI:59458"/>
        <dbReference type="ChEBI" id="CHEBI:60377"/>
        <dbReference type="EC" id="6.3.2.5"/>
    </reaction>
</comment>
<dbReference type="GO" id="GO:0046872">
    <property type="term" value="F:metal ion binding"/>
    <property type="evidence" value="ECO:0007669"/>
    <property type="project" value="UniProtKB-KW"/>
</dbReference>
<comment type="cofactor">
    <cofactor evidence="9">
        <name>FMN</name>
        <dbReference type="ChEBI" id="CHEBI:58210"/>
    </cofactor>
    <text evidence="9">Binds 1 FMN per subunit.</text>
</comment>
<keyword evidence="6 9" id="KW-0460">Magnesium</keyword>
<keyword evidence="1 9" id="KW-0436">Ligase</keyword>
<dbReference type="RefSeq" id="WP_034164494.1">
    <property type="nucleotide sequence ID" value="NZ_CP006664.1"/>
</dbReference>
<dbReference type="HOGENOM" id="CLU_033319_0_1_6"/>
<dbReference type="Pfam" id="PF04127">
    <property type="entry name" value="DFP"/>
    <property type="match status" value="1"/>
</dbReference>
<feature type="domain" description="Flavoprotein" evidence="11">
    <location>
        <begin position="7"/>
        <end position="174"/>
    </location>
</feature>
<comment type="caution">
    <text evidence="9">Lacks conserved residue(s) required for the propagation of feature annotation.</text>
</comment>
<protein>
    <recommendedName>
        <fullName evidence="9">Coenzyme A biosynthesis bifunctional protein CoaBC</fullName>
    </recommendedName>
    <alternativeName>
        <fullName evidence="9">DNA/pantothenate metabolism flavoprotein</fullName>
    </alternativeName>
    <alternativeName>
        <fullName evidence="9">Phosphopantothenoylcysteine synthetase/decarboxylase</fullName>
        <shortName evidence="9">PPCS-PPCDC</shortName>
    </alternativeName>
    <domain>
        <recommendedName>
            <fullName evidence="9">Phosphopantothenoylcysteine decarboxylase</fullName>
            <shortName evidence="9">PPC decarboxylase</shortName>
            <shortName evidence="9">PPC-DC</shortName>
            <ecNumber evidence="9">4.1.1.36</ecNumber>
        </recommendedName>
        <alternativeName>
            <fullName evidence="9">CoaC</fullName>
        </alternativeName>
    </domain>
    <domain>
        <recommendedName>
            <fullName evidence="9">Phosphopantothenate--cysteine ligase</fullName>
            <ecNumber evidence="9">6.3.2.5</ecNumber>
        </recommendedName>
        <alternativeName>
            <fullName evidence="9">CoaB</fullName>
        </alternativeName>
        <alternativeName>
            <fullName evidence="9">Phosphopantothenoylcysteine synthetase</fullName>
            <shortName evidence="9">PPC synthetase</shortName>
            <shortName evidence="9">PPC-S</shortName>
        </alternativeName>
    </domain>
</protein>
<dbReference type="AlphaFoldDB" id="A0A076LJY1"/>
<feature type="active site" description="Proton donor" evidence="9">
    <location>
        <position position="159"/>
    </location>
</feature>